<evidence type="ECO:0008006" key="3">
    <source>
        <dbReference type="Google" id="ProtNLM"/>
    </source>
</evidence>
<keyword evidence="2" id="KW-1185">Reference proteome</keyword>
<dbReference type="OrthoDB" id="9788616at2"/>
<dbReference type="Proteomes" id="UP000046155">
    <property type="component" value="Unassembled WGS sequence"/>
</dbReference>
<protein>
    <recommendedName>
        <fullName evidence="3">Transposase IS4-like domain-containing protein</fullName>
    </recommendedName>
</protein>
<evidence type="ECO:0000313" key="2">
    <source>
        <dbReference type="Proteomes" id="UP000046155"/>
    </source>
</evidence>
<dbReference type="AlphaFoldDB" id="A0A0B7MLL2"/>
<name>A0A0B7MLL2_9FIRM</name>
<accession>A0A0B7MLL2</accession>
<organism evidence="1 2">
    <name type="scientific">Syntrophaceticus schinkii</name>
    <dbReference type="NCBI Taxonomy" id="499207"/>
    <lineage>
        <taxon>Bacteria</taxon>
        <taxon>Bacillati</taxon>
        <taxon>Bacillota</taxon>
        <taxon>Clostridia</taxon>
        <taxon>Thermoanaerobacterales</taxon>
        <taxon>Thermoanaerobacterales Family III. Incertae Sedis</taxon>
        <taxon>Syntrophaceticus</taxon>
    </lineage>
</organism>
<proteinExistence type="predicted"/>
<dbReference type="EMBL" id="CDRZ01000197">
    <property type="protein sequence ID" value="CEO88836.1"/>
    <property type="molecule type" value="Genomic_DNA"/>
</dbReference>
<dbReference type="RefSeq" id="WP_044664904.1">
    <property type="nucleotide sequence ID" value="NZ_CDRZ01000197.1"/>
</dbReference>
<sequence>MLSPPQVQGKDGEHHQYYAYVLEAVLILSNGMVLPLMSEFLENDTELEKIESDEEWKQDCELKAFYRLATQLKKEFPRLRLTLLLDGLYANGPVIEICRKNKWQFMIVLKDDSLPSVWEEVNGLMRLDTKRENYYERIWQGRQQTFRWVNDIDYEYGYRRAKILKIHVVICKESWEEIELVTCRGVTKTTRYAWISSDPIKKTNIHARSNLIARKRWLQENTILKEKDQGYHYEHIFSHNWNAMKGYHYLMHIGRMLNEMVLHSVCLT</sequence>
<reference evidence="2" key="1">
    <citation type="submission" date="2015-01" db="EMBL/GenBank/DDBJ databases">
        <authorList>
            <person name="Manzoor Shahid"/>
            <person name="Zubair Saima"/>
        </authorList>
    </citation>
    <scope>NUCLEOTIDE SEQUENCE [LARGE SCALE GENOMIC DNA]</scope>
    <source>
        <strain evidence="2">Sp3</strain>
    </source>
</reference>
<evidence type="ECO:0000313" key="1">
    <source>
        <dbReference type="EMBL" id="CEO88836.1"/>
    </source>
</evidence>
<gene>
    <name evidence="1" type="ORF">SSCH_2760001</name>
</gene>